<keyword evidence="4" id="KW-0346">Stress response</keyword>
<dbReference type="SUPFAM" id="SSF49764">
    <property type="entry name" value="HSP20-like chaperones"/>
    <property type="match status" value="1"/>
</dbReference>
<dbReference type="EMBL" id="BLJY01000009">
    <property type="protein sequence ID" value="GFF18658.1"/>
    <property type="molecule type" value="Genomic_DNA"/>
</dbReference>
<dbReference type="VEuPathDB" id="FungiDB:ATEG_07418"/>
<evidence type="ECO:0000313" key="4">
    <source>
        <dbReference type="EMBL" id="GFF18658.1"/>
    </source>
</evidence>
<gene>
    <name evidence="4" type="ORF">ATEIFO6365_0009002100</name>
</gene>
<keyword evidence="5" id="KW-1185">Reference proteome</keyword>
<name>A0A5M3ZB84_ASPTE</name>
<dbReference type="Proteomes" id="UP000452235">
    <property type="component" value="Unassembled WGS sequence"/>
</dbReference>
<dbReference type="AlphaFoldDB" id="A0A5M3ZB84"/>
<dbReference type="InterPro" id="IPR008978">
    <property type="entry name" value="HSP20-like_chaperone"/>
</dbReference>
<evidence type="ECO:0000256" key="3">
    <source>
        <dbReference type="SAM" id="MobiDB-lite"/>
    </source>
</evidence>
<dbReference type="Pfam" id="PF00011">
    <property type="entry name" value="HSP20"/>
    <property type="match status" value="1"/>
</dbReference>
<reference evidence="4 5" key="1">
    <citation type="submission" date="2020-01" db="EMBL/GenBank/DDBJ databases">
        <title>Aspergillus terreus IFO 6365 whole genome shotgun sequence.</title>
        <authorList>
            <person name="Kanamasa S."/>
            <person name="Takahashi H."/>
        </authorList>
    </citation>
    <scope>NUCLEOTIDE SEQUENCE [LARGE SCALE GENOMIC DNA]</scope>
    <source>
        <strain evidence="4 5">IFO 6365</strain>
    </source>
</reference>
<dbReference type="InterPro" id="IPR002068">
    <property type="entry name" value="A-crystallin/Hsp20_dom"/>
</dbReference>
<dbReference type="PROSITE" id="PS01031">
    <property type="entry name" value="SHSP"/>
    <property type="match status" value="1"/>
</dbReference>
<organism evidence="4 5">
    <name type="scientific">Aspergillus terreus</name>
    <dbReference type="NCBI Taxonomy" id="33178"/>
    <lineage>
        <taxon>Eukaryota</taxon>
        <taxon>Fungi</taxon>
        <taxon>Dikarya</taxon>
        <taxon>Ascomycota</taxon>
        <taxon>Pezizomycotina</taxon>
        <taxon>Eurotiomycetes</taxon>
        <taxon>Eurotiomycetidae</taxon>
        <taxon>Eurotiales</taxon>
        <taxon>Aspergillaceae</taxon>
        <taxon>Aspergillus</taxon>
        <taxon>Aspergillus subgen. Circumdati</taxon>
    </lineage>
</organism>
<comment type="caution">
    <text evidence="4">The sequence shown here is derived from an EMBL/GenBank/DDBJ whole genome shotgun (WGS) entry which is preliminary data.</text>
</comment>
<dbReference type="Gene3D" id="2.60.40.790">
    <property type="match status" value="1"/>
</dbReference>
<evidence type="ECO:0000313" key="5">
    <source>
        <dbReference type="Proteomes" id="UP000452235"/>
    </source>
</evidence>
<evidence type="ECO:0000256" key="2">
    <source>
        <dbReference type="RuleBase" id="RU003616"/>
    </source>
</evidence>
<dbReference type="InterPro" id="IPR031107">
    <property type="entry name" value="Small_HSP"/>
</dbReference>
<feature type="compositionally biased region" description="Low complexity" evidence="3">
    <location>
        <begin position="121"/>
        <end position="140"/>
    </location>
</feature>
<sequence length="198" mass="22180">MALFSNFSNDFAPLFQLLDDYDSHRSCPPKQKVTPVRTFSPRFDVYEANDGYHLNGELPGVDQNNVEIEFTDPHTLVIKGRAERTYSTSSQQESADDTTSDASSSKSRQPTVEDEDDADAKSVSSSTSKSKQVVPQKQQSEPTYKFWVSERSVGEFHRAFSFPTRVDQDSVKASLKNGILSVIVPKEPAPKLKKIRVE</sequence>
<protein>
    <submittedName>
        <fullName evidence="4">Heat shock protein</fullName>
    </submittedName>
</protein>
<proteinExistence type="inferred from homology"/>
<dbReference type="CDD" id="cd06464">
    <property type="entry name" value="ACD_sHsps-like"/>
    <property type="match status" value="1"/>
</dbReference>
<dbReference type="PANTHER" id="PTHR11527">
    <property type="entry name" value="HEAT-SHOCK PROTEIN 20 FAMILY MEMBER"/>
    <property type="match status" value="1"/>
</dbReference>
<feature type="region of interest" description="Disordered" evidence="3">
    <location>
        <begin position="83"/>
        <end position="141"/>
    </location>
</feature>
<dbReference type="OrthoDB" id="1431247at2759"/>
<evidence type="ECO:0000256" key="1">
    <source>
        <dbReference type="PROSITE-ProRule" id="PRU00285"/>
    </source>
</evidence>
<accession>A0A5M3ZB84</accession>
<comment type="similarity">
    <text evidence="1 2">Belongs to the small heat shock protein (HSP20) family.</text>
</comment>